<dbReference type="SMART" id="SM00267">
    <property type="entry name" value="GGDEF"/>
    <property type="match status" value="1"/>
</dbReference>
<dbReference type="InterPro" id="IPR001610">
    <property type="entry name" value="PAC"/>
</dbReference>
<dbReference type="InterPro" id="IPR029787">
    <property type="entry name" value="Nucleotide_cyclase"/>
</dbReference>
<dbReference type="Pfam" id="PF08447">
    <property type="entry name" value="PAS_3"/>
    <property type="match status" value="1"/>
</dbReference>
<dbReference type="EC" id="2.7.7.65" evidence="4"/>
<evidence type="ECO:0000313" key="4">
    <source>
        <dbReference type="EMBL" id="AMY23469.1"/>
    </source>
</evidence>
<dbReference type="KEGG" id="rhs:A3Q41_02167"/>
<dbReference type="InterPro" id="IPR000700">
    <property type="entry name" value="PAS-assoc_C"/>
</dbReference>
<feature type="domain" description="GGDEF" evidence="3">
    <location>
        <begin position="287"/>
        <end position="408"/>
    </location>
</feature>
<dbReference type="InterPro" id="IPR000014">
    <property type="entry name" value="PAS"/>
</dbReference>
<dbReference type="InterPro" id="IPR013655">
    <property type="entry name" value="PAS_fold_3"/>
</dbReference>
<dbReference type="SUPFAM" id="SSF55073">
    <property type="entry name" value="Nucleotide cyclase"/>
    <property type="match status" value="1"/>
</dbReference>
<name>A0A143QKM7_RHOFA</name>
<dbReference type="PANTHER" id="PTHR44757:SF2">
    <property type="entry name" value="BIOFILM ARCHITECTURE MAINTENANCE PROTEIN MBAA"/>
    <property type="match status" value="1"/>
</dbReference>
<dbReference type="Gene3D" id="3.30.450.20">
    <property type="entry name" value="PAS domain"/>
    <property type="match status" value="2"/>
</dbReference>
<accession>A0A143QKM7</accession>
<dbReference type="Gene3D" id="3.30.70.270">
    <property type="match status" value="1"/>
</dbReference>
<dbReference type="PROSITE" id="PS50112">
    <property type="entry name" value="PAS"/>
    <property type="match status" value="1"/>
</dbReference>
<dbReference type="NCBIfam" id="TIGR00229">
    <property type="entry name" value="sensory_box"/>
    <property type="match status" value="2"/>
</dbReference>
<organism evidence="4 5">
    <name type="scientific">Rhodococcoides fascians</name>
    <name type="common">Rhodococcus fascians</name>
    <dbReference type="NCBI Taxonomy" id="1828"/>
    <lineage>
        <taxon>Bacteria</taxon>
        <taxon>Bacillati</taxon>
        <taxon>Actinomycetota</taxon>
        <taxon>Actinomycetes</taxon>
        <taxon>Mycobacteriales</taxon>
        <taxon>Nocardiaceae</taxon>
        <taxon>Rhodococcoides</taxon>
    </lineage>
</organism>
<dbReference type="CDD" id="cd00130">
    <property type="entry name" value="PAS"/>
    <property type="match status" value="1"/>
</dbReference>
<dbReference type="GO" id="GO:0052621">
    <property type="term" value="F:diguanylate cyclase activity"/>
    <property type="evidence" value="ECO:0007669"/>
    <property type="project" value="UniProtKB-EC"/>
</dbReference>
<reference evidence="5" key="2">
    <citation type="submission" date="2016-04" db="EMBL/GenBank/DDBJ databases">
        <title>Complete Genome and Plasmid Sequences for Rhodococcus fascians D188 and Draft Sequences for Rhodococcus spp. Isolates PBTS 1 and PBTS 2.</title>
        <authorList>
            <person name="Stamer R."/>
            <person name="Vereecke D."/>
            <person name="Zhang Y."/>
            <person name="Schilkey F."/>
            <person name="Devitt N."/>
            <person name="Randall J."/>
        </authorList>
    </citation>
    <scope>NUCLEOTIDE SEQUENCE [LARGE SCALE GENOMIC DNA]</scope>
    <source>
        <strain evidence="5">PBTS2</strain>
    </source>
</reference>
<dbReference type="RefSeq" id="WP_053068682.1">
    <property type="nucleotide sequence ID" value="NZ_CP015220.1"/>
</dbReference>
<dbReference type="Proteomes" id="UP000076038">
    <property type="component" value="Chromosome"/>
</dbReference>
<evidence type="ECO:0000259" key="1">
    <source>
        <dbReference type="PROSITE" id="PS50112"/>
    </source>
</evidence>
<dbReference type="SUPFAM" id="SSF55785">
    <property type="entry name" value="PYP-like sensor domain (PAS domain)"/>
    <property type="match status" value="2"/>
</dbReference>
<proteinExistence type="predicted"/>
<dbReference type="EMBL" id="CP015220">
    <property type="protein sequence ID" value="AMY23469.1"/>
    <property type="molecule type" value="Genomic_DNA"/>
</dbReference>
<keyword evidence="5" id="KW-1185">Reference proteome</keyword>
<dbReference type="SMART" id="SM00086">
    <property type="entry name" value="PAC"/>
    <property type="match status" value="2"/>
</dbReference>
<dbReference type="PANTHER" id="PTHR44757">
    <property type="entry name" value="DIGUANYLATE CYCLASE DGCP"/>
    <property type="match status" value="1"/>
</dbReference>
<gene>
    <name evidence="4" type="primary">yegE_3</name>
    <name evidence="4" type="ORF">A3Q41_02167</name>
</gene>
<dbReference type="CDD" id="cd01949">
    <property type="entry name" value="GGDEF"/>
    <property type="match status" value="1"/>
</dbReference>
<dbReference type="AlphaFoldDB" id="A0A143QKM7"/>
<dbReference type="InterPro" id="IPR013656">
    <property type="entry name" value="PAS_4"/>
</dbReference>
<dbReference type="Pfam" id="PF00990">
    <property type="entry name" value="GGDEF"/>
    <property type="match status" value="1"/>
</dbReference>
<dbReference type="NCBIfam" id="TIGR00254">
    <property type="entry name" value="GGDEF"/>
    <property type="match status" value="1"/>
</dbReference>
<keyword evidence="4" id="KW-0548">Nucleotidyltransferase</keyword>
<dbReference type="PROSITE" id="PS50887">
    <property type="entry name" value="GGDEF"/>
    <property type="match status" value="1"/>
</dbReference>
<dbReference type="InterPro" id="IPR000160">
    <property type="entry name" value="GGDEF_dom"/>
</dbReference>
<dbReference type="InterPro" id="IPR035965">
    <property type="entry name" value="PAS-like_dom_sf"/>
</dbReference>
<sequence length="408" mass="44881">MADQRTYPVGQLARAIDQLPSMIGYWDSAERNVFANKVYADYFGIEPARLVGMHISELLGEGLYELNKPYISGALAGEQQQFDRTLIDVNGVVRVTQATYVPDVVDGGVVGFTAMVVDVSARAEAERERDRAVRLFQIAMEYAPIGKALLTIDGRWLQVNKALCDLLGYTSEELLQKTFRDLTHPDDIAMADEHLAELAGGTLTSVASEKRYIRKDGATIWVQRNATVVRDNDGDDIIIAQIQDITARKGAEAALERQLLIDDLTGLANRRRLMAELQALKEAADENPVGILFVDVDSFKSVNDRYGHAVGDRLLAAIGARIRANLRAGDIACRTGGDEFVALLRSSRSADGVERLAARVRVLLAGPYLIDGVPVPASVSVGWSWDKPVSPEKLLHIADERMYSSKRR</sequence>
<dbReference type="PATRIC" id="fig|1653479.3.peg.2194"/>
<evidence type="ECO:0000259" key="3">
    <source>
        <dbReference type="PROSITE" id="PS50887"/>
    </source>
</evidence>
<protein>
    <submittedName>
        <fullName evidence="4">Putative diguanylate cyclase YegE</fullName>
        <ecNumber evidence="4">2.7.7.65</ecNumber>
    </submittedName>
</protein>
<evidence type="ECO:0000313" key="5">
    <source>
        <dbReference type="Proteomes" id="UP000076038"/>
    </source>
</evidence>
<feature type="domain" description="PAS" evidence="1">
    <location>
        <begin position="132"/>
        <end position="202"/>
    </location>
</feature>
<feature type="domain" description="PAC" evidence="2">
    <location>
        <begin position="206"/>
        <end position="257"/>
    </location>
</feature>
<dbReference type="InterPro" id="IPR052155">
    <property type="entry name" value="Biofilm_reg_signaling"/>
</dbReference>
<dbReference type="SMART" id="SM00091">
    <property type="entry name" value="PAS"/>
    <property type="match status" value="2"/>
</dbReference>
<reference evidence="4 5" key="1">
    <citation type="journal article" date="2016" name="Genome Announc.">
        <title>Complete Genome and Plasmid Sequences for Rhodococcus fascians D188 and Draft Sequences for Rhodococcus Isolates PBTS 1 and PBTS 2.</title>
        <authorList>
            <person name="Stamler R.A."/>
            <person name="Vereecke D."/>
            <person name="Zhang Y."/>
            <person name="Schilkey F."/>
            <person name="Devitt N."/>
            <person name="Randall J.J."/>
        </authorList>
    </citation>
    <scope>NUCLEOTIDE SEQUENCE [LARGE SCALE GENOMIC DNA]</scope>
    <source>
        <strain evidence="4 5">PBTS2</strain>
    </source>
</reference>
<dbReference type="InterPro" id="IPR043128">
    <property type="entry name" value="Rev_trsase/Diguanyl_cyclase"/>
</dbReference>
<keyword evidence="4" id="KW-0808">Transferase</keyword>
<dbReference type="Pfam" id="PF08448">
    <property type="entry name" value="PAS_4"/>
    <property type="match status" value="1"/>
</dbReference>
<dbReference type="PROSITE" id="PS50113">
    <property type="entry name" value="PAC"/>
    <property type="match status" value="1"/>
</dbReference>
<evidence type="ECO:0000259" key="2">
    <source>
        <dbReference type="PROSITE" id="PS50113"/>
    </source>
</evidence>